<feature type="compositionally biased region" description="Basic and acidic residues" evidence="11">
    <location>
        <begin position="210"/>
        <end position="222"/>
    </location>
</feature>
<keyword evidence="14" id="KW-1185">Reference proteome</keyword>
<name>A0ABT1VSV2_9PROT</name>
<evidence type="ECO:0000256" key="1">
    <source>
        <dbReference type="ARBA" id="ARBA00004651"/>
    </source>
</evidence>
<dbReference type="EMBL" id="JAMZEJ010000001">
    <property type="protein sequence ID" value="MCQ8239423.1"/>
    <property type="molecule type" value="Genomic_DNA"/>
</dbReference>
<proteinExistence type="inferred from homology"/>
<sequence>MFLAHPPGRPACSVHASEDITTAAWLDLINPTDDEVALAGRLTGMRIPTRQELEEIETSSRVFTENGALYLSSPMVRRKDEISFVSPVGFVLGSERLVTLRFTDFTVFETVSRRLAEQAEPSAAASTTILLLEAMIDRLADLLENTGAELEQLSRRIFHADPPSRTDVDRQLRALLRRVGRTGDMVSSVRDSLLGVQRIVVYLADAPKGDAGSERIGRDPGRAPEPGAADAPRSDQGRREEAHRDEARTENGRADPQRDRNRTDGLRLLPAGQGIGPRLRTLGKDIASLNDYVAQMNNKVQFLLDATLGFINIEQNNGIRVLTVVSIIGVPPTLVASIYGMNFKNMPELDWRYGYYWALGLMVASVSALLLWFWRRGWLGSR</sequence>
<dbReference type="Proteomes" id="UP001524547">
    <property type="component" value="Unassembled WGS sequence"/>
</dbReference>
<evidence type="ECO:0000256" key="4">
    <source>
        <dbReference type="ARBA" id="ARBA00022475"/>
    </source>
</evidence>
<feature type="compositionally biased region" description="Basic and acidic residues" evidence="11">
    <location>
        <begin position="232"/>
        <end position="265"/>
    </location>
</feature>
<keyword evidence="7" id="KW-0862">Zinc</keyword>
<dbReference type="SUPFAM" id="SSF143865">
    <property type="entry name" value="CorA soluble domain-like"/>
    <property type="match status" value="1"/>
</dbReference>
<dbReference type="Pfam" id="PF01544">
    <property type="entry name" value="CorA"/>
    <property type="match status" value="2"/>
</dbReference>
<keyword evidence="4" id="KW-1003">Cell membrane</keyword>
<evidence type="ECO:0000256" key="11">
    <source>
        <dbReference type="SAM" id="MobiDB-lite"/>
    </source>
</evidence>
<evidence type="ECO:0000256" key="5">
    <source>
        <dbReference type="ARBA" id="ARBA00022519"/>
    </source>
</evidence>
<evidence type="ECO:0000256" key="8">
    <source>
        <dbReference type="ARBA" id="ARBA00022989"/>
    </source>
</evidence>
<dbReference type="InterPro" id="IPR045861">
    <property type="entry name" value="CorA_cytoplasmic_dom"/>
</dbReference>
<evidence type="ECO:0000313" key="13">
    <source>
        <dbReference type="EMBL" id="MCQ8239423.1"/>
    </source>
</evidence>
<dbReference type="CDD" id="cd12837">
    <property type="entry name" value="EcCorA-like_u1"/>
    <property type="match status" value="1"/>
</dbReference>
<evidence type="ECO:0000256" key="10">
    <source>
        <dbReference type="ARBA" id="ARBA00023136"/>
    </source>
</evidence>
<feature type="transmembrane region" description="Helical" evidence="12">
    <location>
        <begin position="321"/>
        <end position="341"/>
    </location>
</feature>
<keyword evidence="10 12" id="KW-0472">Membrane</keyword>
<dbReference type="InterPro" id="IPR045863">
    <property type="entry name" value="CorA_TM1_TM2"/>
</dbReference>
<evidence type="ECO:0000256" key="2">
    <source>
        <dbReference type="ARBA" id="ARBA00009765"/>
    </source>
</evidence>
<comment type="subcellular location">
    <subcellularLocation>
        <location evidence="1">Cell membrane</location>
        <topology evidence="1">Multi-pass membrane protein</topology>
    </subcellularLocation>
</comment>
<protein>
    <submittedName>
        <fullName evidence="13">Magnesium transporter CorA family protein</fullName>
    </submittedName>
</protein>
<keyword evidence="9" id="KW-0406">Ion transport</keyword>
<evidence type="ECO:0000256" key="7">
    <source>
        <dbReference type="ARBA" id="ARBA00022833"/>
    </source>
</evidence>
<reference evidence="13 14" key="1">
    <citation type="submission" date="2022-06" db="EMBL/GenBank/DDBJ databases">
        <title>Rhizosaccharibacter gen. nov. sp. nov. KSS12, endophytic bacteria isolated from sugarcane.</title>
        <authorList>
            <person name="Pitiwittayakul N."/>
        </authorList>
    </citation>
    <scope>NUCLEOTIDE SEQUENCE [LARGE SCALE GENOMIC DNA]</scope>
    <source>
        <strain evidence="13 14">KSS12</strain>
    </source>
</reference>
<comment type="caution">
    <text evidence="13">The sequence shown here is derived from an EMBL/GenBank/DDBJ whole genome shotgun (WGS) entry which is preliminary data.</text>
</comment>
<evidence type="ECO:0000313" key="14">
    <source>
        <dbReference type="Proteomes" id="UP001524547"/>
    </source>
</evidence>
<keyword evidence="3" id="KW-0813">Transport</keyword>
<evidence type="ECO:0000256" key="12">
    <source>
        <dbReference type="SAM" id="Phobius"/>
    </source>
</evidence>
<dbReference type="SUPFAM" id="SSF144083">
    <property type="entry name" value="Magnesium transport protein CorA, transmembrane region"/>
    <property type="match status" value="1"/>
</dbReference>
<feature type="region of interest" description="Disordered" evidence="11">
    <location>
        <begin position="210"/>
        <end position="271"/>
    </location>
</feature>
<keyword evidence="5" id="KW-0997">Cell inner membrane</keyword>
<keyword evidence="6 12" id="KW-0812">Transmembrane</keyword>
<evidence type="ECO:0000256" key="6">
    <source>
        <dbReference type="ARBA" id="ARBA00022692"/>
    </source>
</evidence>
<dbReference type="Gene3D" id="3.30.460.20">
    <property type="entry name" value="CorA soluble domain-like"/>
    <property type="match status" value="1"/>
</dbReference>
<keyword evidence="8 12" id="KW-1133">Transmembrane helix</keyword>
<evidence type="ECO:0000256" key="3">
    <source>
        <dbReference type="ARBA" id="ARBA00022448"/>
    </source>
</evidence>
<dbReference type="InterPro" id="IPR002523">
    <property type="entry name" value="MgTranspt_CorA/ZnTranspt_ZntB"/>
</dbReference>
<accession>A0ABT1VSV2</accession>
<dbReference type="RefSeq" id="WP_422918162.1">
    <property type="nucleotide sequence ID" value="NZ_JAMZEJ010000001.1"/>
</dbReference>
<dbReference type="PANTHER" id="PTHR46494:SF3">
    <property type="entry name" value="ZINC TRANSPORT PROTEIN ZNTB"/>
    <property type="match status" value="1"/>
</dbReference>
<gene>
    <name evidence="13" type="ORF">NFI88_01035</name>
</gene>
<dbReference type="Gene3D" id="1.20.58.340">
    <property type="entry name" value="Magnesium transport protein CorA, transmembrane region"/>
    <property type="match status" value="1"/>
</dbReference>
<organism evidence="13 14">
    <name type="scientific">Rhizosaccharibacter radicis</name>
    <dbReference type="NCBI Taxonomy" id="2782605"/>
    <lineage>
        <taxon>Bacteria</taxon>
        <taxon>Pseudomonadati</taxon>
        <taxon>Pseudomonadota</taxon>
        <taxon>Alphaproteobacteria</taxon>
        <taxon>Acetobacterales</taxon>
        <taxon>Acetobacteraceae</taxon>
        <taxon>Rhizosaccharibacter</taxon>
    </lineage>
</organism>
<comment type="similarity">
    <text evidence="2">Belongs to the CorA metal ion transporter (MIT) (TC 1.A.35) family.</text>
</comment>
<feature type="transmembrane region" description="Helical" evidence="12">
    <location>
        <begin position="353"/>
        <end position="374"/>
    </location>
</feature>
<dbReference type="PANTHER" id="PTHR46494">
    <property type="entry name" value="CORA FAMILY METAL ION TRANSPORTER (EUROFUNG)"/>
    <property type="match status" value="1"/>
</dbReference>
<evidence type="ECO:0000256" key="9">
    <source>
        <dbReference type="ARBA" id="ARBA00023065"/>
    </source>
</evidence>